<dbReference type="EMBL" id="OR117251">
    <property type="protein sequence ID" value="WIM41691.1"/>
    <property type="molecule type" value="mRNA"/>
</dbReference>
<dbReference type="InterPro" id="IPR001128">
    <property type="entry name" value="Cyt_P450"/>
</dbReference>
<proteinExistence type="evidence at transcript level"/>
<dbReference type="InterPro" id="IPR050196">
    <property type="entry name" value="Cytochrome_P450_Monoox"/>
</dbReference>
<dbReference type="PRINTS" id="PR00385">
    <property type="entry name" value="P450"/>
</dbReference>
<keyword evidence="6 13" id="KW-0479">Metal-binding</keyword>
<evidence type="ECO:0000256" key="2">
    <source>
        <dbReference type="ARBA" id="ARBA00004174"/>
    </source>
</evidence>
<keyword evidence="9 14" id="KW-0560">Oxidoreductase</keyword>
<dbReference type="PRINTS" id="PR00463">
    <property type="entry name" value="EP450I"/>
</dbReference>
<comment type="similarity">
    <text evidence="4 14">Belongs to the cytochrome P450 family.</text>
</comment>
<feature type="binding site" description="axial binding residue" evidence="13">
    <location>
        <position position="462"/>
    </location>
    <ligand>
        <name>heme</name>
        <dbReference type="ChEBI" id="CHEBI:30413"/>
    </ligand>
    <ligandPart>
        <name>Fe</name>
        <dbReference type="ChEBI" id="CHEBI:18248"/>
    </ligandPart>
</feature>
<sequence length="519" mass="60544">MINFLTNSSFYALCKIASITTGMLLCMTIFYYILIHEWRVRKMMPNLKTFNSAPTLPVIGSLHHIAFNINKGATKLLQIFNHYKLPLVGWIVRSPFVAVGSYEDIQIVMNNSLERDFLGLLRKVATNSTLLLQGEQWQKSRHIATPAFSYGAMQQYIPVFNEYASFLVKKLQQFSNNNEAIEITNHVFSMNIDATIQNMTGYKLRSLETENTEVIKLLFKLLQMESMRFAFPPLFPEFMYKIYLFFSGKDKLYKKIHAISKKILKDKLNQYEMNKKREKNQDTHETDDQDSKSLINLLLKVHKIDATLTEKHIRDELIIMITLGYESISLTVCAMLLMLAMNPDIQAKVYNEIVTVLGEDENDVQYEDTKKLVYTEQCIKETLRKFTVLPFTLRRIEKDLLLSDQQVIPAGCLALVSFFTAHHDERIFPNADNWDPEHFSAEAIGQQNTQVFFPFGAGLRTCLGKNYAMISMKIQLVHLLRRYRVTTDIKMQDINWIWYIALRIECGYWLKFWSRKRTQ</sequence>
<dbReference type="GO" id="GO:0016705">
    <property type="term" value="F:oxidoreductase activity, acting on paired donors, with incorporation or reduction of molecular oxygen"/>
    <property type="evidence" value="ECO:0007669"/>
    <property type="project" value="InterPro"/>
</dbReference>
<keyword evidence="8" id="KW-0492">Microsome</keyword>
<dbReference type="Pfam" id="PF00067">
    <property type="entry name" value="p450"/>
    <property type="match status" value="1"/>
</dbReference>
<dbReference type="GO" id="GO:0005789">
    <property type="term" value="C:endoplasmic reticulum membrane"/>
    <property type="evidence" value="ECO:0007669"/>
    <property type="project" value="UniProtKB-SubCell"/>
</dbReference>
<organism evidence="16">
    <name type="scientific">Maconellicoccus hirsutus</name>
    <name type="common">Pink hibiscus mealybug</name>
    <dbReference type="NCBI Taxonomy" id="177089"/>
    <lineage>
        <taxon>Eukaryota</taxon>
        <taxon>Metazoa</taxon>
        <taxon>Ecdysozoa</taxon>
        <taxon>Arthropoda</taxon>
        <taxon>Hexapoda</taxon>
        <taxon>Insecta</taxon>
        <taxon>Pterygota</taxon>
        <taxon>Neoptera</taxon>
        <taxon>Paraneoptera</taxon>
        <taxon>Hemiptera</taxon>
        <taxon>Sternorrhyncha</taxon>
        <taxon>Coccoidea</taxon>
        <taxon>Pseudococcidae</taxon>
        <taxon>Maconellicoccus</taxon>
    </lineage>
</organism>
<keyword evidence="15" id="KW-1133">Transmembrane helix</keyword>
<dbReference type="InterPro" id="IPR036396">
    <property type="entry name" value="Cyt_P450_sf"/>
</dbReference>
<accession>A0AAT9UU94</accession>
<dbReference type="Gene3D" id="1.10.630.10">
    <property type="entry name" value="Cytochrome P450"/>
    <property type="match status" value="1"/>
</dbReference>
<keyword evidence="12 15" id="KW-0472">Membrane</keyword>
<dbReference type="PROSITE" id="PS00086">
    <property type="entry name" value="CYTOCHROME_P450"/>
    <property type="match status" value="1"/>
</dbReference>
<evidence type="ECO:0000256" key="5">
    <source>
        <dbReference type="ARBA" id="ARBA00022617"/>
    </source>
</evidence>
<evidence type="ECO:0000256" key="3">
    <source>
        <dbReference type="ARBA" id="ARBA00004406"/>
    </source>
</evidence>
<evidence type="ECO:0000256" key="9">
    <source>
        <dbReference type="ARBA" id="ARBA00023002"/>
    </source>
</evidence>
<evidence type="ECO:0000313" key="16">
    <source>
        <dbReference type="EMBL" id="WIM41691.1"/>
    </source>
</evidence>
<keyword evidence="5 13" id="KW-0349">Heme</keyword>
<evidence type="ECO:0000256" key="13">
    <source>
        <dbReference type="PIRSR" id="PIRSR602401-1"/>
    </source>
</evidence>
<dbReference type="PANTHER" id="PTHR24291:SF189">
    <property type="entry name" value="CYTOCHROME P450 4C3-RELATED"/>
    <property type="match status" value="1"/>
</dbReference>
<evidence type="ECO:0000256" key="1">
    <source>
        <dbReference type="ARBA" id="ARBA00001971"/>
    </source>
</evidence>
<keyword evidence="7" id="KW-0256">Endoplasmic reticulum</keyword>
<dbReference type="InterPro" id="IPR002401">
    <property type="entry name" value="Cyt_P450_E_grp-I"/>
</dbReference>
<name>A0AAT9UU94_MACHI</name>
<keyword evidence="15" id="KW-0812">Transmembrane</keyword>
<protein>
    <submittedName>
        <fullName evidence="16">Cytochrome P450 3638J1</fullName>
    </submittedName>
</protein>
<reference evidence="16" key="1">
    <citation type="submission" date="2023-06" db="EMBL/GenBank/DDBJ databases">
        <title>Identification of Cytochrome P450s in Maconellicoccus hirsutus.</title>
        <authorList>
            <person name="Selvamani S.B."/>
            <person name="Negi N."/>
            <person name="Nagarjuna Reddy K.V."/>
            <person name="Ramasamy G.G."/>
        </authorList>
    </citation>
    <scope>NUCLEOTIDE SEQUENCE</scope>
</reference>
<dbReference type="GO" id="GO:0004497">
    <property type="term" value="F:monooxygenase activity"/>
    <property type="evidence" value="ECO:0007669"/>
    <property type="project" value="UniProtKB-KW"/>
</dbReference>
<comment type="subcellular location">
    <subcellularLocation>
        <location evidence="3">Endoplasmic reticulum membrane</location>
        <topology evidence="3">Peripheral membrane protein</topology>
    </subcellularLocation>
    <subcellularLocation>
        <location evidence="2">Microsome membrane</location>
        <topology evidence="2">Peripheral membrane protein</topology>
    </subcellularLocation>
</comment>
<comment type="cofactor">
    <cofactor evidence="1 13">
        <name>heme</name>
        <dbReference type="ChEBI" id="CHEBI:30413"/>
    </cofactor>
</comment>
<evidence type="ECO:0000256" key="15">
    <source>
        <dbReference type="SAM" id="Phobius"/>
    </source>
</evidence>
<evidence type="ECO:0000256" key="7">
    <source>
        <dbReference type="ARBA" id="ARBA00022824"/>
    </source>
</evidence>
<dbReference type="GO" id="GO:0020037">
    <property type="term" value="F:heme binding"/>
    <property type="evidence" value="ECO:0007669"/>
    <property type="project" value="InterPro"/>
</dbReference>
<evidence type="ECO:0000256" key="14">
    <source>
        <dbReference type="RuleBase" id="RU000461"/>
    </source>
</evidence>
<dbReference type="GO" id="GO:0005506">
    <property type="term" value="F:iron ion binding"/>
    <property type="evidence" value="ECO:0007669"/>
    <property type="project" value="InterPro"/>
</dbReference>
<dbReference type="AlphaFoldDB" id="A0AAT9UU94"/>
<dbReference type="PANTHER" id="PTHR24291">
    <property type="entry name" value="CYTOCHROME P450 FAMILY 4"/>
    <property type="match status" value="1"/>
</dbReference>
<evidence type="ECO:0000256" key="11">
    <source>
        <dbReference type="ARBA" id="ARBA00023033"/>
    </source>
</evidence>
<evidence type="ECO:0000256" key="4">
    <source>
        <dbReference type="ARBA" id="ARBA00010617"/>
    </source>
</evidence>
<evidence type="ECO:0000256" key="6">
    <source>
        <dbReference type="ARBA" id="ARBA00022723"/>
    </source>
</evidence>
<dbReference type="SUPFAM" id="SSF48264">
    <property type="entry name" value="Cytochrome P450"/>
    <property type="match status" value="1"/>
</dbReference>
<evidence type="ECO:0000256" key="10">
    <source>
        <dbReference type="ARBA" id="ARBA00023004"/>
    </source>
</evidence>
<evidence type="ECO:0000256" key="12">
    <source>
        <dbReference type="ARBA" id="ARBA00023136"/>
    </source>
</evidence>
<dbReference type="InterPro" id="IPR017972">
    <property type="entry name" value="Cyt_P450_CS"/>
</dbReference>
<keyword evidence="11 14" id="KW-0503">Monooxygenase</keyword>
<feature type="transmembrane region" description="Helical" evidence="15">
    <location>
        <begin position="16"/>
        <end position="34"/>
    </location>
</feature>
<keyword evidence="10 13" id="KW-0408">Iron</keyword>
<evidence type="ECO:0000256" key="8">
    <source>
        <dbReference type="ARBA" id="ARBA00022848"/>
    </source>
</evidence>